<dbReference type="InterPro" id="IPR009057">
    <property type="entry name" value="Homeodomain-like_sf"/>
</dbReference>
<dbReference type="PANTHER" id="PTHR30328:SF54">
    <property type="entry name" value="HTH-TYPE TRANSCRIPTIONAL REPRESSOR SCO4008"/>
    <property type="match status" value="1"/>
</dbReference>
<evidence type="ECO:0000256" key="1">
    <source>
        <dbReference type="ARBA" id="ARBA00023125"/>
    </source>
</evidence>
<organism evidence="4 5">
    <name type="scientific">Microbacterium fluvii</name>
    <dbReference type="NCBI Taxonomy" id="415215"/>
    <lineage>
        <taxon>Bacteria</taxon>
        <taxon>Bacillati</taxon>
        <taxon>Actinomycetota</taxon>
        <taxon>Actinomycetes</taxon>
        <taxon>Micrococcales</taxon>
        <taxon>Microbacteriaceae</taxon>
        <taxon>Microbacterium</taxon>
    </lineage>
</organism>
<comment type="caution">
    <text evidence="4">The sequence shown here is derived from an EMBL/GenBank/DDBJ whole genome shotgun (WGS) entry which is preliminary data.</text>
</comment>
<reference evidence="5" key="1">
    <citation type="journal article" date="2019" name="Int. J. Syst. Evol. Microbiol.">
        <title>The Global Catalogue of Microorganisms (GCM) 10K type strain sequencing project: providing services to taxonomists for standard genome sequencing and annotation.</title>
        <authorList>
            <consortium name="The Broad Institute Genomics Platform"/>
            <consortium name="The Broad Institute Genome Sequencing Center for Infectious Disease"/>
            <person name="Wu L."/>
            <person name="Ma J."/>
        </authorList>
    </citation>
    <scope>NUCLEOTIDE SEQUENCE [LARGE SCALE GENOMIC DNA]</scope>
    <source>
        <strain evidence="5">CGMCC 1.15772</strain>
    </source>
</reference>
<keyword evidence="1 2" id="KW-0238">DNA-binding</keyword>
<dbReference type="Pfam" id="PF00440">
    <property type="entry name" value="TetR_N"/>
    <property type="match status" value="1"/>
</dbReference>
<sequence>MTSTAAADPVRRRDPERTRRDILAVATTEFAANGYDGARVDEIAAQTQTTKRMIYYYFESKEQLYLRVLEGAYQVIRELEQTLDVAHLEPVAALRRLAEATFDHHTTHRDFIRLVSIENIHRAEHMATSAALTDLNQTAIATLSEVLRRGVADGVFRDDVDALDVHAAISSYAFFHVANRHTFGVLFGRDLLDPSRHDHSRRIAGDLVVGLMAQHP</sequence>
<dbReference type="EMBL" id="JBHTBE010000002">
    <property type="protein sequence ID" value="MFC7269465.1"/>
    <property type="molecule type" value="Genomic_DNA"/>
</dbReference>
<dbReference type="InterPro" id="IPR050109">
    <property type="entry name" value="HTH-type_TetR-like_transc_reg"/>
</dbReference>
<evidence type="ECO:0000313" key="5">
    <source>
        <dbReference type="Proteomes" id="UP001596507"/>
    </source>
</evidence>
<protein>
    <submittedName>
        <fullName evidence="4">TetR/AcrR family transcriptional regulator</fullName>
    </submittedName>
</protein>
<feature type="domain" description="HTH tetR-type" evidence="3">
    <location>
        <begin position="16"/>
        <end position="76"/>
    </location>
</feature>
<dbReference type="PROSITE" id="PS50977">
    <property type="entry name" value="HTH_TETR_2"/>
    <property type="match status" value="1"/>
</dbReference>
<dbReference type="Gene3D" id="1.10.357.10">
    <property type="entry name" value="Tetracycline Repressor, domain 2"/>
    <property type="match status" value="1"/>
</dbReference>
<proteinExistence type="predicted"/>
<dbReference type="PRINTS" id="PR00455">
    <property type="entry name" value="HTHTETR"/>
</dbReference>
<dbReference type="PANTHER" id="PTHR30328">
    <property type="entry name" value="TRANSCRIPTIONAL REPRESSOR"/>
    <property type="match status" value="1"/>
</dbReference>
<dbReference type="Proteomes" id="UP001596507">
    <property type="component" value="Unassembled WGS sequence"/>
</dbReference>
<dbReference type="InterPro" id="IPR001647">
    <property type="entry name" value="HTH_TetR"/>
</dbReference>
<dbReference type="RefSeq" id="WP_262874380.1">
    <property type="nucleotide sequence ID" value="NZ_BAABKW010000004.1"/>
</dbReference>
<dbReference type="SUPFAM" id="SSF46689">
    <property type="entry name" value="Homeodomain-like"/>
    <property type="match status" value="1"/>
</dbReference>
<gene>
    <name evidence="4" type="ORF">ACFQRL_10875</name>
</gene>
<dbReference type="Pfam" id="PF17938">
    <property type="entry name" value="TetR_C_29"/>
    <property type="match status" value="1"/>
</dbReference>
<dbReference type="SUPFAM" id="SSF48498">
    <property type="entry name" value="Tetracyclin repressor-like, C-terminal domain"/>
    <property type="match status" value="1"/>
</dbReference>
<accession>A0ABW2HG12</accession>
<dbReference type="InterPro" id="IPR036271">
    <property type="entry name" value="Tet_transcr_reg_TetR-rel_C_sf"/>
</dbReference>
<name>A0ABW2HG12_9MICO</name>
<evidence type="ECO:0000313" key="4">
    <source>
        <dbReference type="EMBL" id="MFC7269465.1"/>
    </source>
</evidence>
<keyword evidence="5" id="KW-1185">Reference proteome</keyword>
<evidence type="ECO:0000259" key="3">
    <source>
        <dbReference type="PROSITE" id="PS50977"/>
    </source>
</evidence>
<dbReference type="InterPro" id="IPR041474">
    <property type="entry name" value="NicS_C"/>
</dbReference>
<evidence type="ECO:0000256" key="2">
    <source>
        <dbReference type="PROSITE-ProRule" id="PRU00335"/>
    </source>
</evidence>
<feature type="DNA-binding region" description="H-T-H motif" evidence="2">
    <location>
        <begin position="39"/>
        <end position="58"/>
    </location>
</feature>